<evidence type="ECO:0000313" key="2">
    <source>
        <dbReference type="EMBL" id="KAK3929153.1"/>
    </source>
</evidence>
<dbReference type="AlphaFoldDB" id="A0AAE1HX97"/>
<reference evidence="2" key="2">
    <citation type="journal article" date="2023" name="BMC Genomics">
        <title>Pest status, molecular evolution, and epigenetic factors derived from the genome assembly of Frankliniella fusca, a thysanopteran phytovirus vector.</title>
        <authorList>
            <person name="Catto M.A."/>
            <person name="Labadie P.E."/>
            <person name="Jacobson A.L."/>
            <person name="Kennedy G.G."/>
            <person name="Srinivasan R."/>
            <person name="Hunt B.G."/>
        </authorList>
    </citation>
    <scope>NUCLEOTIDE SEQUENCE</scope>
    <source>
        <strain evidence="2">PL_HMW_Pooled</strain>
    </source>
</reference>
<evidence type="ECO:0000259" key="1">
    <source>
        <dbReference type="Pfam" id="PF10551"/>
    </source>
</evidence>
<dbReference type="EMBL" id="JAHWGI010001381">
    <property type="protein sequence ID" value="KAK3929153.1"/>
    <property type="molecule type" value="Genomic_DNA"/>
</dbReference>
<dbReference type="Proteomes" id="UP001219518">
    <property type="component" value="Unassembled WGS sequence"/>
</dbReference>
<comment type="caution">
    <text evidence="2">The sequence shown here is derived from an EMBL/GenBank/DDBJ whole genome shotgun (WGS) entry which is preliminary data.</text>
</comment>
<reference evidence="2" key="1">
    <citation type="submission" date="2021-07" db="EMBL/GenBank/DDBJ databases">
        <authorList>
            <person name="Catto M.A."/>
            <person name="Jacobson A."/>
            <person name="Kennedy G."/>
            <person name="Labadie P."/>
            <person name="Hunt B.G."/>
            <person name="Srinivasan R."/>
        </authorList>
    </citation>
    <scope>NUCLEOTIDE SEQUENCE</scope>
    <source>
        <strain evidence="2">PL_HMW_Pooled</strain>
        <tissue evidence="2">Head</tissue>
    </source>
</reference>
<proteinExistence type="predicted"/>
<evidence type="ECO:0000313" key="3">
    <source>
        <dbReference type="Proteomes" id="UP001219518"/>
    </source>
</evidence>
<gene>
    <name evidence="2" type="ORF">KUF71_017619</name>
</gene>
<protein>
    <submittedName>
        <fullName evidence="2">Aspartate carbamoyltransferase</fullName>
    </submittedName>
</protein>
<organism evidence="2 3">
    <name type="scientific">Frankliniella fusca</name>
    <dbReference type="NCBI Taxonomy" id="407009"/>
    <lineage>
        <taxon>Eukaryota</taxon>
        <taxon>Metazoa</taxon>
        <taxon>Ecdysozoa</taxon>
        <taxon>Arthropoda</taxon>
        <taxon>Hexapoda</taxon>
        <taxon>Insecta</taxon>
        <taxon>Pterygota</taxon>
        <taxon>Neoptera</taxon>
        <taxon>Paraneoptera</taxon>
        <taxon>Thysanoptera</taxon>
        <taxon>Terebrantia</taxon>
        <taxon>Thripoidea</taxon>
        <taxon>Thripidae</taxon>
        <taxon>Frankliniella</taxon>
    </lineage>
</organism>
<keyword evidence="3" id="KW-1185">Reference proteome</keyword>
<feature type="domain" description="MULE transposase" evidence="1">
    <location>
        <begin position="101"/>
        <end position="191"/>
    </location>
</feature>
<dbReference type="InterPro" id="IPR018289">
    <property type="entry name" value="MULE_transposase_dom"/>
</dbReference>
<dbReference type="Pfam" id="PF10551">
    <property type="entry name" value="MULE"/>
    <property type="match status" value="1"/>
</dbReference>
<accession>A0AAE1HX97</accession>
<name>A0AAE1HX97_9NEOP</name>
<sequence>MSFSDIITSVRQRIPDRAVRAELTLRRLRPAMQRVFPRIPQSLHHLGLILEDPSWFSLSETLDGEDNIWLGSAWGSDGSCSNVFVSSRCLQILRLADILFADGTFYITPSINGCYQVFTIVAVHTHTVIPLVWVLMERKSEAAYVAVLNLLRAHLIEWRFRLVISDFEDAIMNAFRAVFGVEVQGCFFHAAHAMAHHAKVNLGVVTLTQQPEILNIVRLCCALPLLPQQLIQRGLIVIGFLAMNLGNEAYTTVRPHLHYIQQDWLNHPNRGRSLSVCGSIHRTNNASESNNRRMKRRIGTHHPNIFSFIRHLASFEDATIDDMWSISSGAIPTRHRAGSSIRNDHFIATITRQLLAGQLNDDRILSFLIRAVSSTDGIVTDSIF</sequence>